<keyword evidence="2" id="KW-1185">Reference proteome</keyword>
<dbReference type="AlphaFoldDB" id="A0AAC8W5W7"/>
<sequence>MREADIRPQQFDDLRMEARARDVAWLRSRHATFAAANCPACQGRADRAAYEKLGFRWDRCGVCATAFMNPRPSPETLAEFYARSELYRVWNDVIFPATRDVRRTRIFRPRMDRLLDLCVRHGLAGGCLVEVGAAHGILCEEAGRTGRFSRVIAIEPSAVQAQTCRDLGIETLEAPVESVCGLDGVADVVAAFEVVEHLSDPAAAVRAMTRLLKPGGLLMLSTPNVDGFEIATLDSASDSVYPEHVTLFTPIGMRRMVEDAGLALVELSTPGQLDADIVRGKAMSGVLDLSTQPFLHRVLVERWEELGGPFQSFLAASGQSSHMWCAARRVV</sequence>
<dbReference type="InterPro" id="IPR029063">
    <property type="entry name" value="SAM-dependent_MTases_sf"/>
</dbReference>
<dbReference type="EMBL" id="CP012407">
    <property type="protein sequence ID" value="ALG75691.1"/>
    <property type="molecule type" value="Genomic_DNA"/>
</dbReference>
<evidence type="ECO:0000313" key="2">
    <source>
        <dbReference type="Proteomes" id="UP000069935"/>
    </source>
</evidence>
<dbReference type="PANTHER" id="PTHR43861">
    <property type="entry name" value="TRANS-ACONITATE 2-METHYLTRANSFERASE-RELATED"/>
    <property type="match status" value="1"/>
</dbReference>
<protein>
    <submittedName>
        <fullName evidence="1">Uncharacterized protein</fullName>
    </submittedName>
</protein>
<evidence type="ECO:0000313" key="1">
    <source>
        <dbReference type="EMBL" id="ALG75691.1"/>
    </source>
</evidence>
<dbReference type="Gene3D" id="3.40.50.150">
    <property type="entry name" value="Vaccinia Virus protein VP39"/>
    <property type="match status" value="1"/>
</dbReference>
<reference evidence="1 2" key="2">
    <citation type="journal article" date="2016" name="Genome Announc.">
        <title>Complete Genome Sequence of a Strain of Azospirillum thiophilum Isolated from a Sulfide Spring.</title>
        <authorList>
            <person name="Fomenkov A."/>
            <person name="Vincze T."/>
            <person name="Grabovich M."/>
            <person name="Anton B.P."/>
            <person name="Dubinina G."/>
            <person name="Orlova M."/>
            <person name="Belousova E."/>
            <person name="Roberts R.J."/>
        </authorList>
    </citation>
    <scope>NUCLEOTIDE SEQUENCE [LARGE SCALE GENOMIC DNA]</scope>
    <source>
        <strain evidence="1 2">BV-S</strain>
    </source>
</reference>
<dbReference type="Pfam" id="PF13489">
    <property type="entry name" value="Methyltransf_23"/>
    <property type="match status" value="1"/>
</dbReference>
<dbReference type="SUPFAM" id="SSF53335">
    <property type="entry name" value="S-adenosyl-L-methionine-dependent methyltransferases"/>
    <property type="match status" value="1"/>
</dbReference>
<dbReference type="KEGG" id="ati:AL072_32095"/>
<name>A0AAC8W5W7_9PROT</name>
<reference evidence="2" key="1">
    <citation type="submission" date="2015-08" db="EMBL/GenBank/DDBJ databases">
        <title>Complete Genome Sequence of Azospirillum thiophilum BV-S.</title>
        <authorList>
            <person name="Fomenkov A."/>
            <person name="Vincze T."/>
            <person name="Grabovich M."/>
            <person name="Dubinina G."/>
            <person name="Orlova M."/>
            <person name="Belousova E."/>
            <person name="Roberts R.J."/>
        </authorList>
    </citation>
    <scope>NUCLEOTIDE SEQUENCE [LARGE SCALE GENOMIC DNA]</scope>
    <source>
        <strain evidence="2">BV-S</strain>
    </source>
</reference>
<gene>
    <name evidence="1" type="ORF">AL072_32095</name>
</gene>
<accession>A0AAC8W5W7</accession>
<organism evidence="1 2">
    <name type="scientific">Azospirillum thiophilum</name>
    <dbReference type="NCBI Taxonomy" id="528244"/>
    <lineage>
        <taxon>Bacteria</taxon>
        <taxon>Pseudomonadati</taxon>
        <taxon>Pseudomonadota</taxon>
        <taxon>Alphaproteobacteria</taxon>
        <taxon>Rhodospirillales</taxon>
        <taxon>Azospirillaceae</taxon>
        <taxon>Azospirillum</taxon>
    </lineage>
</organism>
<proteinExistence type="predicted"/>
<dbReference type="CDD" id="cd02440">
    <property type="entry name" value="AdoMet_MTases"/>
    <property type="match status" value="1"/>
</dbReference>
<dbReference type="Proteomes" id="UP000069935">
    <property type="component" value="Chromosome 7"/>
</dbReference>